<name>A0A0H2R755_9AGAM</name>
<proteinExistence type="predicted"/>
<dbReference type="Gene3D" id="3.80.10.10">
    <property type="entry name" value="Ribonuclease Inhibitor"/>
    <property type="match status" value="1"/>
</dbReference>
<dbReference type="InterPro" id="IPR032675">
    <property type="entry name" value="LRR_dom_sf"/>
</dbReference>
<organism evidence="1 2">
    <name type="scientific">Schizopora paradoxa</name>
    <dbReference type="NCBI Taxonomy" id="27342"/>
    <lineage>
        <taxon>Eukaryota</taxon>
        <taxon>Fungi</taxon>
        <taxon>Dikarya</taxon>
        <taxon>Basidiomycota</taxon>
        <taxon>Agaricomycotina</taxon>
        <taxon>Agaricomycetes</taxon>
        <taxon>Hymenochaetales</taxon>
        <taxon>Schizoporaceae</taxon>
        <taxon>Schizopora</taxon>
    </lineage>
</organism>
<dbReference type="EMBL" id="KQ086328">
    <property type="protein sequence ID" value="KLO05313.1"/>
    <property type="molecule type" value="Genomic_DNA"/>
</dbReference>
<keyword evidence="2" id="KW-1185">Reference proteome</keyword>
<dbReference type="InParanoid" id="A0A0H2R755"/>
<sequence length="489" mass="55816">MQLSTRCYTNSVAVSDEWRSSPLSGFSSLLRPPRKMLDNLPDEITVEIVKHCAEPKHFYHATFKPSPLQTSKPYEALKWSHLSRRHRALMRNTQSLWSWVSSAMHPTFLKECLELGKSQGLHVEINAERSDKETASVYTLRQPSSSSRWETLILRISIVVDAPHEDQTVEEAMERLEEFYIDLSRLHLPGLSRLALVYEEGEFDFEWSIRWIEEMYNTWVGPQICEVVTDGGGDSLPPSLCEAISKLTVNLDTEEEIGRSWLLSNLSSVRELCIMMPRKHGDFHVDEQDKPLSIKNVSTLRLEWEVDNSFIPEVADAIDKFLTWVFFPNLKSLQIQLIGFDHDVQAFEPAGIRDNIMDALLYELPNTSRFPNISTFELQVDGSLSSLPKHWTFPAHEFNGLRHLVLEGVQMEIFSSEDGKDDCKASGRHMSKIQSITLRDCDKISTEGFVSFLNTLKEIQEVTVVRCKNLDNASLSAALQGIQFFFVSG</sequence>
<dbReference type="AlphaFoldDB" id="A0A0H2R755"/>
<dbReference type="OrthoDB" id="1264229at2759"/>
<dbReference type="Proteomes" id="UP000053477">
    <property type="component" value="Unassembled WGS sequence"/>
</dbReference>
<protein>
    <submittedName>
        <fullName evidence="1">Uncharacterized protein</fullName>
    </submittedName>
</protein>
<evidence type="ECO:0000313" key="2">
    <source>
        <dbReference type="Proteomes" id="UP000053477"/>
    </source>
</evidence>
<gene>
    <name evidence="1" type="ORF">SCHPADRAFT_896369</name>
</gene>
<accession>A0A0H2R755</accession>
<reference evidence="1 2" key="1">
    <citation type="submission" date="2015-04" db="EMBL/GenBank/DDBJ databases">
        <title>Complete genome sequence of Schizopora paradoxa KUC8140, a cosmopolitan wood degrader in East Asia.</title>
        <authorList>
            <consortium name="DOE Joint Genome Institute"/>
            <person name="Min B."/>
            <person name="Park H."/>
            <person name="Jang Y."/>
            <person name="Kim J.-J."/>
            <person name="Kim K.H."/>
            <person name="Pangilinan J."/>
            <person name="Lipzen A."/>
            <person name="Riley R."/>
            <person name="Grigoriev I.V."/>
            <person name="Spatafora J.W."/>
            <person name="Choi I.-G."/>
        </authorList>
    </citation>
    <scope>NUCLEOTIDE SEQUENCE [LARGE SCALE GENOMIC DNA]</scope>
    <source>
        <strain evidence="1 2">KUC8140</strain>
    </source>
</reference>
<evidence type="ECO:0000313" key="1">
    <source>
        <dbReference type="EMBL" id="KLO05313.1"/>
    </source>
</evidence>
<dbReference type="SUPFAM" id="SSF52047">
    <property type="entry name" value="RNI-like"/>
    <property type="match status" value="1"/>
</dbReference>